<evidence type="ECO:0000256" key="4">
    <source>
        <dbReference type="ARBA" id="ARBA00022989"/>
    </source>
</evidence>
<organism evidence="8 9">
    <name type="scientific">Marivibrio halodurans</name>
    <dbReference type="NCBI Taxonomy" id="2039722"/>
    <lineage>
        <taxon>Bacteria</taxon>
        <taxon>Pseudomonadati</taxon>
        <taxon>Pseudomonadota</taxon>
        <taxon>Alphaproteobacteria</taxon>
        <taxon>Rhodospirillales</taxon>
        <taxon>Rhodospirillaceae</taxon>
        <taxon>Marivibrio</taxon>
    </lineage>
</organism>
<name>A0A8J7V2J3_9PROT</name>
<evidence type="ECO:0000259" key="7">
    <source>
        <dbReference type="Pfam" id="PF00892"/>
    </source>
</evidence>
<dbReference type="GO" id="GO:0016020">
    <property type="term" value="C:membrane"/>
    <property type="evidence" value="ECO:0007669"/>
    <property type="project" value="UniProtKB-SubCell"/>
</dbReference>
<feature type="transmembrane region" description="Helical" evidence="6">
    <location>
        <begin position="56"/>
        <end position="76"/>
    </location>
</feature>
<keyword evidence="9" id="KW-1185">Reference proteome</keyword>
<dbReference type="InterPro" id="IPR037185">
    <property type="entry name" value="EmrE-like"/>
</dbReference>
<feature type="transmembrane region" description="Helical" evidence="6">
    <location>
        <begin position="278"/>
        <end position="296"/>
    </location>
</feature>
<feature type="transmembrane region" description="Helical" evidence="6">
    <location>
        <begin position="88"/>
        <end position="108"/>
    </location>
</feature>
<dbReference type="SUPFAM" id="SSF103481">
    <property type="entry name" value="Multidrug resistance efflux transporter EmrE"/>
    <property type="match status" value="2"/>
</dbReference>
<feature type="domain" description="EamA" evidence="7">
    <location>
        <begin position="25"/>
        <end position="156"/>
    </location>
</feature>
<dbReference type="Pfam" id="PF00892">
    <property type="entry name" value="EamA"/>
    <property type="match status" value="2"/>
</dbReference>
<feature type="transmembrane region" description="Helical" evidence="6">
    <location>
        <begin position="27"/>
        <end position="44"/>
    </location>
</feature>
<feature type="transmembrane region" description="Helical" evidence="6">
    <location>
        <begin position="114"/>
        <end position="133"/>
    </location>
</feature>
<evidence type="ECO:0000313" key="9">
    <source>
        <dbReference type="Proteomes" id="UP000672602"/>
    </source>
</evidence>
<comment type="similarity">
    <text evidence="2">Belongs to the drug/metabolite transporter (DMT) superfamily. 10 TMS drug/metabolite exporter (DME) (TC 2.A.7.3) family.</text>
</comment>
<dbReference type="PANTHER" id="PTHR22911">
    <property type="entry name" value="ACYL-MALONYL CONDENSING ENZYME-RELATED"/>
    <property type="match status" value="1"/>
</dbReference>
<protein>
    <submittedName>
        <fullName evidence="8">DMT family transporter</fullName>
    </submittedName>
</protein>
<feature type="domain" description="EamA" evidence="7">
    <location>
        <begin position="165"/>
        <end position="290"/>
    </location>
</feature>
<reference evidence="8" key="1">
    <citation type="submission" date="2021-04" db="EMBL/GenBank/DDBJ databases">
        <authorList>
            <person name="Zhang D.-C."/>
        </authorList>
    </citation>
    <scope>NUCLEOTIDE SEQUENCE</scope>
    <source>
        <strain evidence="8">CGMCC 1.15697</strain>
    </source>
</reference>
<evidence type="ECO:0000313" key="8">
    <source>
        <dbReference type="EMBL" id="MBP5857385.1"/>
    </source>
</evidence>
<dbReference type="PANTHER" id="PTHR22911:SF6">
    <property type="entry name" value="SOLUTE CARRIER FAMILY 35 MEMBER G1"/>
    <property type="match status" value="1"/>
</dbReference>
<sequence length="318" mass="34595">MRARVPKFRIEPPTSDHLKRANNLKGMGWMLVAAIAFASMHAGIKQVSHELHPFEIAFFRNFFAVIALLPVLLRVGIAPLRTKRPGLLGLRAATNLVAMLMYFTALSLAPLADVSALGFLAPIFVTLLGALVLREHVGPRRWAAILAGFAGAMVLIRPGFGGFDLGHILVVLSTVVWAVALLVIKLLSRTESSTTITLYMGIMLAPLSLVPALFVWQWPSGEAYIWLAGIGCLGALAQWALSESLRLGETAVVMPVDFFKLIWAAALGYLLFLEVPDLFTWIGGGTIFAAGTYIAVRESRLGRARMRPPDRFPAEPPS</sequence>
<dbReference type="InterPro" id="IPR000620">
    <property type="entry name" value="EamA_dom"/>
</dbReference>
<gene>
    <name evidence="8" type="ORF">KAJ83_10225</name>
</gene>
<evidence type="ECO:0000256" key="2">
    <source>
        <dbReference type="ARBA" id="ARBA00009853"/>
    </source>
</evidence>
<dbReference type="EMBL" id="JAGMWN010000004">
    <property type="protein sequence ID" value="MBP5857385.1"/>
    <property type="molecule type" value="Genomic_DNA"/>
</dbReference>
<dbReference type="AlphaFoldDB" id="A0A8J7V2J3"/>
<proteinExistence type="inferred from homology"/>
<feature type="transmembrane region" description="Helical" evidence="6">
    <location>
        <begin position="166"/>
        <end position="184"/>
    </location>
</feature>
<dbReference type="RefSeq" id="WP_210681970.1">
    <property type="nucleotide sequence ID" value="NZ_JAGMWN010000004.1"/>
</dbReference>
<comment type="caution">
    <text evidence="8">The sequence shown here is derived from an EMBL/GenBank/DDBJ whole genome shotgun (WGS) entry which is preliminary data.</text>
</comment>
<feature type="transmembrane region" description="Helical" evidence="6">
    <location>
        <begin position="223"/>
        <end position="241"/>
    </location>
</feature>
<feature type="transmembrane region" description="Helical" evidence="6">
    <location>
        <begin position="196"/>
        <end position="217"/>
    </location>
</feature>
<evidence type="ECO:0000256" key="1">
    <source>
        <dbReference type="ARBA" id="ARBA00004141"/>
    </source>
</evidence>
<feature type="transmembrane region" description="Helical" evidence="6">
    <location>
        <begin position="142"/>
        <end position="160"/>
    </location>
</feature>
<evidence type="ECO:0000256" key="5">
    <source>
        <dbReference type="ARBA" id="ARBA00023136"/>
    </source>
</evidence>
<feature type="transmembrane region" description="Helical" evidence="6">
    <location>
        <begin position="253"/>
        <end position="272"/>
    </location>
</feature>
<dbReference type="Proteomes" id="UP000672602">
    <property type="component" value="Unassembled WGS sequence"/>
</dbReference>
<evidence type="ECO:0000256" key="3">
    <source>
        <dbReference type="ARBA" id="ARBA00022692"/>
    </source>
</evidence>
<accession>A0A8J7V2J3</accession>
<keyword evidence="3 6" id="KW-0812">Transmembrane</keyword>
<keyword evidence="5 6" id="KW-0472">Membrane</keyword>
<keyword evidence="4 6" id="KW-1133">Transmembrane helix</keyword>
<comment type="subcellular location">
    <subcellularLocation>
        <location evidence="1">Membrane</location>
        <topology evidence="1">Multi-pass membrane protein</topology>
    </subcellularLocation>
</comment>
<evidence type="ECO:0000256" key="6">
    <source>
        <dbReference type="SAM" id="Phobius"/>
    </source>
</evidence>